<keyword evidence="5" id="KW-0479">Metal-binding</keyword>
<feature type="compositionally biased region" description="Low complexity" evidence="12">
    <location>
        <begin position="86"/>
        <end position="108"/>
    </location>
</feature>
<dbReference type="InterPro" id="IPR038765">
    <property type="entry name" value="Papain-like_cys_pep_sf"/>
</dbReference>
<accession>Q55HH2</accession>
<proteinExistence type="predicted"/>
<evidence type="ECO:0000256" key="12">
    <source>
        <dbReference type="SAM" id="MobiDB-lite"/>
    </source>
</evidence>
<dbReference type="InParanoid" id="Q5K710"/>
<dbReference type="Pfam" id="PF24560">
    <property type="entry name" value="zf-C2H2_OTU1_C"/>
    <property type="match status" value="1"/>
</dbReference>
<keyword evidence="7 11" id="KW-0833">Ubl conjugation pathway</keyword>
<dbReference type="CDD" id="cd22745">
    <property type="entry name" value="OTU_OTU1"/>
    <property type="match status" value="1"/>
</dbReference>
<evidence type="ECO:0000313" key="14">
    <source>
        <dbReference type="EMBL" id="AAW47109.2"/>
    </source>
</evidence>
<keyword evidence="4" id="KW-0645">Protease</keyword>
<keyword evidence="6" id="KW-0863">Zinc-finger</keyword>
<dbReference type="InterPro" id="IPR029071">
    <property type="entry name" value="Ubiquitin-like_domsf"/>
</dbReference>
<accession>Q5K710</accession>
<keyword evidence="9 11" id="KW-0788">Thiol protease</keyword>
<evidence type="ECO:0000256" key="3">
    <source>
        <dbReference type="ARBA" id="ARBA00022490"/>
    </source>
</evidence>
<evidence type="ECO:0000259" key="13">
    <source>
        <dbReference type="PROSITE" id="PS50802"/>
    </source>
</evidence>
<dbReference type="STRING" id="214684.Q5K710"/>
<dbReference type="GO" id="GO:0005737">
    <property type="term" value="C:cytoplasm"/>
    <property type="evidence" value="ECO:0007669"/>
    <property type="project" value="UniProtKB-SubCell"/>
</dbReference>
<comment type="catalytic activity">
    <reaction evidence="1 11">
        <text>Thiol-dependent hydrolysis of ester, thioester, amide, peptide and isopeptide bonds formed by the C-terminal Gly of ubiquitin (a 76-residue protein attached to proteins as an intracellular targeting signal).</text>
        <dbReference type="EC" id="3.4.19.12"/>
    </reaction>
</comment>
<name>Q5K710_CRYD1</name>
<evidence type="ECO:0000256" key="8">
    <source>
        <dbReference type="ARBA" id="ARBA00022801"/>
    </source>
</evidence>
<dbReference type="SUPFAM" id="SSF54001">
    <property type="entry name" value="Cysteine proteinases"/>
    <property type="match status" value="1"/>
</dbReference>
<dbReference type="InterPro" id="IPR003323">
    <property type="entry name" value="OTU_dom"/>
</dbReference>
<protein>
    <recommendedName>
        <fullName evidence="11">Ubiquitin thioesterase OTU</fullName>
        <ecNumber evidence="11">3.4.19.12</ecNumber>
    </recommendedName>
</protein>
<evidence type="ECO:0000256" key="10">
    <source>
        <dbReference type="ARBA" id="ARBA00022833"/>
    </source>
</evidence>
<dbReference type="KEGG" id="cne:CNN01520"/>
<dbReference type="EC" id="3.4.19.12" evidence="11"/>
<dbReference type="GO" id="GO:0036503">
    <property type="term" value="P:ERAD pathway"/>
    <property type="evidence" value="ECO:0000318"/>
    <property type="project" value="GO_Central"/>
</dbReference>
<keyword evidence="10" id="KW-0862">Zinc</keyword>
<keyword evidence="15" id="KW-1185">Reference proteome</keyword>
<keyword evidence="8 11" id="KW-0378">Hydrolase</keyword>
<evidence type="ECO:0000256" key="5">
    <source>
        <dbReference type="ARBA" id="ARBA00022723"/>
    </source>
</evidence>
<comment type="function">
    <text evidence="11">Hydrolase that can remove conjugated ubiquitin from proteins and may therefore play an important regulatory role at the level of protein turnover by preventing degradation.</text>
</comment>
<feature type="region of interest" description="Disordered" evidence="12">
    <location>
        <begin position="77"/>
        <end position="108"/>
    </location>
</feature>
<keyword evidence="3 11" id="KW-0963">Cytoplasm</keyword>
<dbReference type="OrthoDB" id="65596at2759"/>
<dbReference type="PROSITE" id="PS50802">
    <property type="entry name" value="OTU"/>
    <property type="match status" value="1"/>
</dbReference>
<dbReference type="CDD" id="cd17059">
    <property type="entry name" value="Ubl_OTU1"/>
    <property type="match status" value="1"/>
</dbReference>
<dbReference type="Gene3D" id="3.10.20.90">
    <property type="entry name" value="Phosphatidylinositol 3-kinase Catalytic Subunit, Chain A, domain 1"/>
    <property type="match status" value="1"/>
</dbReference>
<dbReference type="Gene3D" id="3.90.70.80">
    <property type="match status" value="1"/>
</dbReference>
<dbReference type="HOGENOM" id="CLU_049327_0_0_1"/>
<dbReference type="GO" id="GO:0004843">
    <property type="term" value="F:cysteine-type deubiquitinase activity"/>
    <property type="evidence" value="ECO:0000318"/>
    <property type="project" value="GO_Central"/>
</dbReference>
<dbReference type="VEuPathDB" id="FungiDB:CNN01520"/>
<dbReference type="AlphaFoldDB" id="Q5K710"/>
<dbReference type="PaxDb" id="214684-Q5K710"/>
<dbReference type="Pfam" id="PF21403">
    <property type="entry name" value="OTU1_UBXL"/>
    <property type="match status" value="1"/>
</dbReference>
<feature type="domain" description="OTU" evidence="13">
    <location>
        <begin position="142"/>
        <end position="263"/>
    </location>
</feature>
<evidence type="ECO:0000256" key="2">
    <source>
        <dbReference type="ARBA" id="ARBA00004496"/>
    </source>
</evidence>
<dbReference type="Proteomes" id="UP000002149">
    <property type="component" value="Chromosome 14"/>
</dbReference>
<evidence type="ECO:0000256" key="1">
    <source>
        <dbReference type="ARBA" id="ARBA00000707"/>
    </source>
</evidence>
<gene>
    <name evidence="14" type="ordered locus">CNN01520</name>
</gene>
<dbReference type="SUPFAM" id="SSF54236">
    <property type="entry name" value="Ubiquitin-like"/>
    <property type="match status" value="1"/>
</dbReference>
<dbReference type="PANTHER" id="PTHR13312:SF0">
    <property type="entry name" value="UBIQUITIN THIOESTERASE OTU1"/>
    <property type="match status" value="1"/>
</dbReference>
<dbReference type="eggNOG" id="KOG3288">
    <property type="taxonomic scope" value="Eukaryota"/>
</dbReference>
<dbReference type="GO" id="GO:0008270">
    <property type="term" value="F:zinc ion binding"/>
    <property type="evidence" value="ECO:0007669"/>
    <property type="project" value="UniProtKB-KW"/>
</dbReference>
<dbReference type="EMBL" id="AE017356">
    <property type="protein sequence ID" value="AAW47109.2"/>
    <property type="molecule type" value="Genomic_DNA"/>
</dbReference>
<comment type="subcellular location">
    <subcellularLocation>
        <location evidence="2 11">Cytoplasm</location>
    </subcellularLocation>
</comment>
<dbReference type="GeneID" id="3255445"/>
<reference evidence="14 15" key="1">
    <citation type="journal article" date="2005" name="Science">
        <title>The genome of the basidiomycetous yeast and human pathogen Cryptococcus neoformans.</title>
        <authorList>
            <person name="Loftus B.J."/>
            <person name="Fung E."/>
            <person name="Roncaglia P."/>
            <person name="Rowley D."/>
            <person name="Amedeo P."/>
            <person name="Bruno D."/>
            <person name="Vamathevan J."/>
            <person name="Miranda M."/>
            <person name="Anderson I.J."/>
            <person name="Fraser J.A."/>
            <person name="Allen J.E."/>
            <person name="Bosdet I.E."/>
            <person name="Brent M.R."/>
            <person name="Chiu R."/>
            <person name="Doering T.L."/>
            <person name="Donlin M.J."/>
            <person name="D'Souza C.A."/>
            <person name="Fox D.S."/>
            <person name="Grinberg V."/>
            <person name="Fu J."/>
            <person name="Fukushima M."/>
            <person name="Haas B.J."/>
            <person name="Huang J.C."/>
            <person name="Janbon G."/>
            <person name="Jones S.J."/>
            <person name="Koo H.L."/>
            <person name="Krzywinski M.I."/>
            <person name="Kwon-Chung J.K."/>
            <person name="Lengeler K.B."/>
            <person name="Maiti R."/>
            <person name="Marra M.A."/>
            <person name="Marra R.E."/>
            <person name="Mathewson C.A."/>
            <person name="Mitchell T.G."/>
            <person name="Pertea M."/>
            <person name="Riggs F.R."/>
            <person name="Salzberg S.L."/>
            <person name="Schein J.E."/>
            <person name="Shvartsbeyn A."/>
            <person name="Shin H."/>
            <person name="Shumway M."/>
            <person name="Specht C.A."/>
            <person name="Suh B.B."/>
            <person name="Tenney A."/>
            <person name="Utterback T.R."/>
            <person name="Wickes B.L."/>
            <person name="Wortman J.R."/>
            <person name="Wye N.H."/>
            <person name="Kronstad J.W."/>
            <person name="Lodge J.K."/>
            <person name="Heitman J."/>
            <person name="Davis R.W."/>
            <person name="Fraser C.M."/>
            <person name="Hyman R.W."/>
        </authorList>
    </citation>
    <scope>NUCLEOTIDE SEQUENCE [LARGE SCALE GENOMIC DNA]</scope>
    <source>
        <strain evidence="15">JEC21 / ATCC MYA-565</strain>
    </source>
</reference>
<evidence type="ECO:0000313" key="15">
    <source>
        <dbReference type="Proteomes" id="UP000002149"/>
    </source>
</evidence>
<evidence type="ECO:0000256" key="9">
    <source>
        <dbReference type="ARBA" id="ARBA00022807"/>
    </source>
</evidence>
<sequence>MTVKIRLRAPQGVSTLDLDPETTTVEDLKVLIFSSTEIPPDEQDIKYGYPPKPLPSTAGPLSSIPIGKGEQLIVSSIPSGGPSKKVPVVAQPSTTTSSAPAASRPTNASPVLAAPLVSNASQGEGVESGESVAVPGRDAGYLQLRVVPDDNSCLFSAIGIVFEGGIEAAQRLRMVVANAIKDDPFTYSEVMLGQPIDQYVKRIQKPQTWGGAIELSIFAKHYKTEIASFDVATGRCDRFGQDEYDTRCILVYSGIHYDAISLSPLPVSPASFHTTIFPVTDQIILTTADKLVSQLRARHYYTDTANFDLRCAICKKGLRGEKGAREHAMQTGHVEFGEY</sequence>
<evidence type="ECO:0000256" key="7">
    <source>
        <dbReference type="ARBA" id="ARBA00022786"/>
    </source>
</evidence>
<dbReference type="FunFam" id="3.10.20.90:FF:000096">
    <property type="entry name" value="Ubiquitin thioesterase OTU1"/>
    <property type="match status" value="1"/>
</dbReference>
<organism evidence="14 15">
    <name type="scientific">Cryptococcus deneoformans (strain JEC21 / ATCC MYA-565)</name>
    <name type="common">Cryptococcus neoformans var. neoformans serotype D</name>
    <dbReference type="NCBI Taxonomy" id="214684"/>
    <lineage>
        <taxon>Eukaryota</taxon>
        <taxon>Fungi</taxon>
        <taxon>Dikarya</taxon>
        <taxon>Basidiomycota</taxon>
        <taxon>Agaricomycotina</taxon>
        <taxon>Tremellomycetes</taxon>
        <taxon>Tremellales</taxon>
        <taxon>Cryptococcaceae</taxon>
        <taxon>Cryptococcus</taxon>
        <taxon>Cryptococcus neoformans species complex</taxon>
    </lineage>
</organism>
<dbReference type="InterPro" id="IPR057766">
    <property type="entry name" value="Znf-C2H2_OTU1-like_C"/>
</dbReference>
<dbReference type="PANTHER" id="PTHR13312">
    <property type="entry name" value="HIV-INDUCED PROTEIN-7-LIKE PROTEASE"/>
    <property type="match status" value="1"/>
</dbReference>
<evidence type="ECO:0000256" key="11">
    <source>
        <dbReference type="RuleBase" id="RU367104"/>
    </source>
</evidence>
<dbReference type="FunCoup" id="Q5K710">
    <property type="interactions" value="214"/>
</dbReference>
<dbReference type="GO" id="GO:0030968">
    <property type="term" value="P:endoplasmic reticulum unfolded protein response"/>
    <property type="evidence" value="ECO:0000318"/>
    <property type="project" value="GO_Central"/>
</dbReference>
<evidence type="ECO:0000256" key="4">
    <source>
        <dbReference type="ARBA" id="ARBA00022670"/>
    </source>
</evidence>
<dbReference type="RefSeq" id="XP_024514070.1">
    <property type="nucleotide sequence ID" value="XM_024658401.1"/>
</dbReference>
<dbReference type="InterPro" id="IPR048857">
    <property type="entry name" value="OTU1_Ubl"/>
</dbReference>
<dbReference type="MEROPS" id="C85.007"/>
<feature type="region of interest" description="Disordered" evidence="12">
    <location>
        <begin position="41"/>
        <end position="62"/>
    </location>
</feature>
<evidence type="ECO:0000256" key="6">
    <source>
        <dbReference type="ARBA" id="ARBA00022771"/>
    </source>
</evidence>
<dbReference type="FunFam" id="3.90.70.80:FF:000016">
    <property type="entry name" value="Putative ubiquitin thioesterase otu1"/>
    <property type="match status" value="1"/>
</dbReference>